<gene>
    <name evidence="3" type="ORF">LIER_26347</name>
</gene>
<dbReference type="GO" id="GO:0006508">
    <property type="term" value="P:proteolysis"/>
    <property type="evidence" value="ECO:0007669"/>
    <property type="project" value="InterPro"/>
</dbReference>
<protein>
    <submittedName>
        <fullName evidence="3">Uncharacterized protein</fullName>
    </submittedName>
</protein>
<accession>A0AAV3R8A2</accession>
<name>A0AAV3R8A2_LITER</name>
<proteinExistence type="predicted"/>
<dbReference type="Gene3D" id="3.90.70.10">
    <property type="entry name" value="Cysteine proteinases"/>
    <property type="match status" value="1"/>
</dbReference>
<organism evidence="3 4">
    <name type="scientific">Lithospermum erythrorhizon</name>
    <name type="common">Purple gromwell</name>
    <name type="synonym">Lithospermum officinale var. erythrorhizon</name>
    <dbReference type="NCBI Taxonomy" id="34254"/>
    <lineage>
        <taxon>Eukaryota</taxon>
        <taxon>Viridiplantae</taxon>
        <taxon>Streptophyta</taxon>
        <taxon>Embryophyta</taxon>
        <taxon>Tracheophyta</taxon>
        <taxon>Spermatophyta</taxon>
        <taxon>Magnoliopsida</taxon>
        <taxon>eudicotyledons</taxon>
        <taxon>Gunneridae</taxon>
        <taxon>Pentapetalae</taxon>
        <taxon>asterids</taxon>
        <taxon>lamiids</taxon>
        <taxon>Boraginales</taxon>
        <taxon>Boraginaceae</taxon>
        <taxon>Boraginoideae</taxon>
        <taxon>Lithospermeae</taxon>
        <taxon>Lithospermum</taxon>
    </lineage>
</organism>
<evidence type="ECO:0000313" key="4">
    <source>
        <dbReference type="Proteomes" id="UP001454036"/>
    </source>
</evidence>
<dbReference type="GO" id="GO:0008234">
    <property type="term" value="F:cysteine-type peptidase activity"/>
    <property type="evidence" value="ECO:0007669"/>
    <property type="project" value="InterPro"/>
</dbReference>
<evidence type="ECO:0000259" key="1">
    <source>
        <dbReference type="Pfam" id="PF00112"/>
    </source>
</evidence>
<dbReference type="EMBL" id="BAABME010008176">
    <property type="protein sequence ID" value="GAA0172540.1"/>
    <property type="molecule type" value="Genomic_DNA"/>
</dbReference>
<dbReference type="SUPFAM" id="SSF54001">
    <property type="entry name" value="Cysteine proteinases"/>
    <property type="match status" value="1"/>
</dbReference>
<dbReference type="Proteomes" id="UP001454036">
    <property type="component" value="Unassembled WGS sequence"/>
</dbReference>
<feature type="domain" description="Peptidase C1A papain C-terminal" evidence="1">
    <location>
        <begin position="45"/>
        <end position="86"/>
    </location>
</feature>
<feature type="domain" description="Cathepsin propeptide inhibitor" evidence="2">
    <location>
        <begin position="3"/>
        <end position="40"/>
    </location>
</feature>
<dbReference type="InterPro" id="IPR013201">
    <property type="entry name" value="Prot_inhib_I29"/>
</dbReference>
<evidence type="ECO:0000313" key="3">
    <source>
        <dbReference type="EMBL" id="GAA0172540.1"/>
    </source>
</evidence>
<sequence>MKHEGWLVQFGRTYKDEEVKSFRRHIFNENMKYIESVNNDGHFRLNEGCNGGFVDDAFNFIINNGLPTESSYPYKGFNGTCSNKEGLRGIAMYPSYPTAAIIN</sequence>
<comment type="caution">
    <text evidence="3">The sequence shown here is derived from an EMBL/GenBank/DDBJ whole genome shotgun (WGS) entry which is preliminary data.</text>
</comment>
<evidence type="ECO:0000259" key="2">
    <source>
        <dbReference type="Pfam" id="PF08246"/>
    </source>
</evidence>
<keyword evidence="4" id="KW-1185">Reference proteome</keyword>
<dbReference type="AlphaFoldDB" id="A0AAV3R8A2"/>
<reference evidence="3 4" key="1">
    <citation type="submission" date="2024-01" db="EMBL/GenBank/DDBJ databases">
        <title>The complete chloroplast genome sequence of Lithospermum erythrorhizon: insights into the phylogenetic relationship among Boraginaceae species and the maternal lineages of purple gromwells.</title>
        <authorList>
            <person name="Okada T."/>
            <person name="Watanabe K."/>
        </authorList>
    </citation>
    <scope>NUCLEOTIDE SEQUENCE [LARGE SCALE GENOMIC DNA]</scope>
</reference>
<dbReference type="InterPro" id="IPR000668">
    <property type="entry name" value="Peptidase_C1A_C"/>
</dbReference>
<dbReference type="Pfam" id="PF00112">
    <property type="entry name" value="Peptidase_C1"/>
    <property type="match status" value="1"/>
</dbReference>
<dbReference type="InterPro" id="IPR038765">
    <property type="entry name" value="Papain-like_cys_pep_sf"/>
</dbReference>
<dbReference type="Pfam" id="PF08246">
    <property type="entry name" value="Inhibitor_I29"/>
    <property type="match status" value="1"/>
</dbReference>